<sequence>MPLPSYLTRVFMGHTIGEKQGFRDYEWDRSVAVDIDGDGRQEVIVSGLQIGVGNARTESRPLLVLSYDGNGLVDATERFLPDKPSTILTRNFIVADFNGDGIQDVFVNNHGTEGTDPFPGEQNRLLLSTGNGTYSDKSGNLPQLTDFSHGSVAADFDGDGDVDLYVNNLGEDDNTGSYILLNDGSGRFGAPIFYGRDDHFSDNTKTFLSSYHANLMDADADGLPDIYFGQTSSWNNGPVFAGFSYLKNDGKGNFTLIFDEELGRNVPSPSSIDNSSEFTVSGDVDNDGDLDLLVLWSIHAPANGTFIQYLRNDGIQGYTDASMEIAGQAGGQMLEAHGGQPLLNLVDLEGDGDLDIVFSNYNESFTGQVTFWFANDGAGHFSRIDEDLFPATESYEFADVNGDWIADAVYAVADWNPPPDLTIKGPPSGNDYAAVQIAVINEAVSRTGWQTNDRIAGGNGNDSLTGLGGNDQLNGNGGLDTAIYRGAREDYDVGRSAGNTISVLDKIAGRDGSDTLFNFERVHFSDGTLAFDTAGAAGQAYRIYQAAFDRTPDTAGLSHWIKAMDTGMSLQSAADGFVSSAEFQALYGTNVSNQAFVEQLYQNVLGRAGEQAGIDFWTGRMAANVSRAEVLAGFSESAENIAGVAPAIADGIWYV</sequence>
<dbReference type="AlphaFoldDB" id="A0A2U2DLS2"/>
<dbReference type="InterPro" id="IPR025282">
    <property type="entry name" value="DUF4214"/>
</dbReference>
<dbReference type="InterPro" id="IPR038255">
    <property type="entry name" value="PBS_linker_sf"/>
</dbReference>
<dbReference type="InterPro" id="IPR013517">
    <property type="entry name" value="FG-GAP"/>
</dbReference>
<keyword evidence="1" id="KW-0732">Signal</keyword>
<evidence type="ECO:0000313" key="3">
    <source>
        <dbReference type="EMBL" id="PWE54239.1"/>
    </source>
</evidence>
<reference evidence="3 4" key="1">
    <citation type="submission" date="2018-05" db="EMBL/GenBank/DDBJ databases">
        <title>The draft genome of strain NS-104.</title>
        <authorList>
            <person name="Hang P."/>
            <person name="Jiang J."/>
        </authorList>
    </citation>
    <scope>NUCLEOTIDE SEQUENCE [LARGE SCALE GENOMIC DNA]</scope>
    <source>
        <strain evidence="3 4">NS-104</strain>
    </source>
</reference>
<feature type="domain" description="DUF4214" evidence="2">
    <location>
        <begin position="574"/>
        <end position="642"/>
    </location>
</feature>
<dbReference type="Pfam" id="PF00353">
    <property type="entry name" value="HemolysinCabind"/>
    <property type="match status" value="1"/>
</dbReference>
<evidence type="ECO:0000313" key="4">
    <source>
        <dbReference type="Proteomes" id="UP000245252"/>
    </source>
</evidence>
<dbReference type="Gene3D" id="1.10.3130.20">
    <property type="entry name" value="Phycobilisome linker domain"/>
    <property type="match status" value="1"/>
</dbReference>
<dbReference type="RefSeq" id="WP_109460263.1">
    <property type="nucleotide sequence ID" value="NZ_QFBC01000011.1"/>
</dbReference>
<accession>A0A2U2DLS2</accession>
<dbReference type="PANTHER" id="PTHR46580:SF4">
    <property type="entry name" value="ATP_GTP-BINDING PROTEIN"/>
    <property type="match status" value="1"/>
</dbReference>
<evidence type="ECO:0000256" key="1">
    <source>
        <dbReference type="ARBA" id="ARBA00022729"/>
    </source>
</evidence>
<comment type="caution">
    <text evidence="3">The sequence shown here is derived from an EMBL/GenBank/DDBJ whole genome shotgun (WGS) entry which is preliminary data.</text>
</comment>
<dbReference type="Pfam" id="PF13517">
    <property type="entry name" value="FG-GAP_3"/>
    <property type="match status" value="1"/>
</dbReference>
<dbReference type="EMBL" id="QFBC01000011">
    <property type="protein sequence ID" value="PWE54239.1"/>
    <property type="molecule type" value="Genomic_DNA"/>
</dbReference>
<dbReference type="InterPro" id="IPR001343">
    <property type="entry name" value="Hemolysn_Ca-bd"/>
</dbReference>
<protein>
    <recommendedName>
        <fullName evidence="2">DUF4214 domain-containing protein</fullName>
    </recommendedName>
</protein>
<dbReference type="Pfam" id="PF13946">
    <property type="entry name" value="DUF4214"/>
    <property type="match status" value="1"/>
</dbReference>
<dbReference type="InterPro" id="IPR028994">
    <property type="entry name" value="Integrin_alpha_N"/>
</dbReference>
<dbReference type="OrthoDB" id="223957at2"/>
<proteinExistence type="predicted"/>
<dbReference type="GO" id="GO:0005509">
    <property type="term" value="F:calcium ion binding"/>
    <property type="evidence" value="ECO:0007669"/>
    <property type="project" value="InterPro"/>
</dbReference>
<name>A0A2U2DLS2_9HYPH</name>
<evidence type="ECO:0000259" key="2">
    <source>
        <dbReference type="Pfam" id="PF13946"/>
    </source>
</evidence>
<organism evidence="3 4">
    <name type="scientific">Metarhizobium album</name>
    <dbReference type="NCBI Taxonomy" id="2182425"/>
    <lineage>
        <taxon>Bacteria</taxon>
        <taxon>Pseudomonadati</taxon>
        <taxon>Pseudomonadota</taxon>
        <taxon>Alphaproteobacteria</taxon>
        <taxon>Hyphomicrobiales</taxon>
        <taxon>Rhizobiaceae</taxon>
        <taxon>Metarhizobium</taxon>
    </lineage>
</organism>
<dbReference type="Proteomes" id="UP000245252">
    <property type="component" value="Unassembled WGS sequence"/>
</dbReference>
<dbReference type="Gene3D" id="2.130.10.130">
    <property type="entry name" value="Integrin alpha, N-terminal"/>
    <property type="match status" value="1"/>
</dbReference>
<keyword evidence="4" id="KW-1185">Reference proteome</keyword>
<dbReference type="PANTHER" id="PTHR46580">
    <property type="entry name" value="SENSOR KINASE-RELATED"/>
    <property type="match status" value="1"/>
</dbReference>
<gene>
    <name evidence="3" type="ORF">DEM27_21270</name>
</gene>
<dbReference type="SUPFAM" id="SSF69318">
    <property type="entry name" value="Integrin alpha N-terminal domain"/>
    <property type="match status" value="1"/>
</dbReference>